<organism evidence="10 11">
    <name type="scientific">Puccinia coronata f. sp. avenae</name>
    <dbReference type="NCBI Taxonomy" id="200324"/>
    <lineage>
        <taxon>Eukaryota</taxon>
        <taxon>Fungi</taxon>
        <taxon>Dikarya</taxon>
        <taxon>Basidiomycota</taxon>
        <taxon>Pucciniomycotina</taxon>
        <taxon>Pucciniomycetes</taxon>
        <taxon>Pucciniales</taxon>
        <taxon>Pucciniaceae</taxon>
        <taxon>Puccinia</taxon>
    </lineage>
</organism>
<dbReference type="Proteomes" id="UP000235392">
    <property type="component" value="Unassembled WGS sequence"/>
</dbReference>
<evidence type="ECO:0000256" key="5">
    <source>
        <dbReference type="ARBA" id="ARBA00023242"/>
    </source>
</evidence>
<dbReference type="EMBL" id="PGCI01000058">
    <property type="protein sequence ID" value="PLW44367.1"/>
    <property type="molecule type" value="Genomic_DNA"/>
</dbReference>
<evidence type="ECO:0000256" key="6">
    <source>
        <dbReference type="SAM" id="MobiDB-lite"/>
    </source>
</evidence>
<accession>A0A2N5VX45</accession>
<evidence type="ECO:0000313" key="7">
    <source>
        <dbReference type="EMBL" id="PLW13243.1"/>
    </source>
</evidence>
<dbReference type="Pfam" id="PF02985">
    <property type="entry name" value="HEAT"/>
    <property type="match status" value="1"/>
</dbReference>
<dbReference type="InterPro" id="IPR038739">
    <property type="entry name" value="ARMC8/Vid28"/>
</dbReference>
<sequence length="1004" mass="112347">MTYSLSEQLTDSYAVLWASLSKEYHHISRTPNVDEHDTRLLLDHLRSIKNYLVGSKARKSLTTTDPSISKDLNLLASILEWHCLDLSIIKLKIEAAAILGLLSIPEDQAVYVLLQARLPSVIINSITRLLTDIPIQSLLSSQIPPKHGEHHLLQTLLRTLSALYSTIQDVSSPRKWGFMTKSPERVHLPQSQRLAYQHSHPSSLQNPAFHHPNEQPAELNLKGKAKALADLEEKNVHINPARIQVDQPSKFDFWPTSKPSKLKAACEEAKTLLSDYIANGETLLPFIMTISKRSLSDGSLIKLSSLSIADLIVPCFQLIWLLCKDTRRQIWLVRKLIEAEDPNGHEDSYLKALTNCLKDWLQSNHDLATEYAIRTIGALLSIDEPPHYPEDYQLLEYLDQLVWTQSALPNPSSSYPHSNHPELSPLKTCGVGWILTCRSQRGSPIIRSALATSIISLVKHFPDIRLRILLLQIHHTIELIDNTSHSIIVRCEAAYALAHALTISENLHLEAYEAHAIPVLKKLIDQASVDPFPYPTPALIAQSAMLRESAYLALASLMSTLDAPRKEVIASNLLPRFVKSLTDPSILVRAASCQCCRALSRAISIVRTKLADEGAGSRLFDLAFGIDHESVGGPTLGHSVGDGVCEDDDLDEDAVEIQLKNIAMGALCNLVLEFSPMKWEVLNRNGVEKFIKLLKFSKYQSLRESALWGLKNIVFSSNFQLKLRVIICLGWEEVYKCLNDKNLSIQENMISLLRNLACGEISDIEILFRHLMNTRAESTHPQLIDILEDKLSRSSSAQSGPMDTSTATDMTSRQTSTTSVINDASKEQILIQTIYTFSNIATGNLSHKKYVLERPRIMEAVVESLSHSNSEVQSAAIWCIINLTHFDEDTKPSVIMKTLQKIEDLGIPKKLREILRDFRTGHEKKEVQGATRSCSQGKTNGHMEGHDGEDGDGDEAMGMRGQTRVGAEWYERHADESARKFQVKDRAECALLQILCKKDKLLIS</sequence>
<name>A0A2N5VX45_9BASI</name>
<dbReference type="AlphaFoldDB" id="A0A2N5VX45"/>
<feature type="region of interest" description="Disordered" evidence="6">
    <location>
        <begin position="922"/>
        <end position="958"/>
    </location>
</feature>
<dbReference type="SMART" id="SM00185">
    <property type="entry name" value="ARM"/>
    <property type="match status" value="4"/>
</dbReference>
<dbReference type="EMBL" id="PGCI01000614">
    <property type="protein sequence ID" value="PLW24180.1"/>
    <property type="molecule type" value="Genomic_DNA"/>
</dbReference>
<dbReference type="EMBL" id="PGCJ01000044">
    <property type="protein sequence ID" value="PLW54569.1"/>
    <property type="molecule type" value="Genomic_DNA"/>
</dbReference>
<evidence type="ECO:0000313" key="11">
    <source>
        <dbReference type="Proteomes" id="UP000235388"/>
    </source>
</evidence>
<dbReference type="OrthoDB" id="5559898at2759"/>
<comment type="subcellular location">
    <subcellularLocation>
        <location evidence="2">Cytoplasm</location>
    </subcellularLocation>
    <subcellularLocation>
        <location evidence="1">Nucleus</location>
    </subcellularLocation>
</comment>
<evidence type="ECO:0000256" key="4">
    <source>
        <dbReference type="ARBA" id="ARBA00022737"/>
    </source>
</evidence>
<dbReference type="PANTHER" id="PTHR15651:SF7">
    <property type="entry name" value="ARMADILLO REPEAT-CONTAINING PROTEIN 8"/>
    <property type="match status" value="1"/>
</dbReference>
<evidence type="ECO:0008006" key="13">
    <source>
        <dbReference type="Google" id="ProtNLM"/>
    </source>
</evidence>
<dbReference type="Proteomes" id="UP000235388">
    <property type="component" value="Unassembled WGS sequence"/>
</dbReference>
<dbReference type="GO" id="GO:0034657">
    <property type="term" value="C:GID complex"/>
    <property type="evidence" value="ECO:0007669"/>
    <property type="project" value="TreeGrafter"/>
</dbReference>
<evidence type="ECO:0000313" key="10">
    <source>
        <dbReference type="EMBL" id="PLW54569.1"/>
    </source>
</evidence>
<dbReference type="SUPFAM" id="SSF48371">
    <property type="entry name" value="ARM repeat"/>
    <property type="match status" value="1"/>
</dbReference>
<dbReference type="GO" id="GO:0005737">
    <property type="term" value="C:cytoplasm"/>
    <property type="evidence" value="ECO:0007669"/>
    <property type="project" value="UniProtKB-SubCell"/>
</dbReference>
<keyword evidence="3" id="KW-0963">Cytoplasm</keyword>
<dbReference type="STRING" id="200324.A0A2N5VX45"/>
<evidence type="ECO:0000256" key="1">
    <source>
        <dbReference type="ARBA" id="ARBA00004123"/>
    </source>
</evidence>
<evidence type="ECO:0000256" key="2">
    <source>
        <dbReference type="ARBA" id="ARBA00004496"/>
    </source>
</evidence>
<proteinExistence type="predicted"/>
<protein>
    <recommendedName>
        <fullName evidence="13">Armadillo repeat-containing protein 8</fullName>
    </recommendedName>
</protein>
<evidence type="ECO:0000313" key="9">
    <source>
        <dbReference type="EMBL" id="PLW44367.1"/>
    </source>
</evidence>
<evidence type="ECO:0000256" key="3">
    <source>
        <dbReference type="ARBA" id="ARBA00022490"/>
    </source>
</evidence>
<keyword evidence="11" id="KW-1185">Reference proteome</keyword>
<dbReference type="InterPro" id="IPR011989">
    <property type="entry name" value="ARM-like"/>
</dbReference>
<evidence type="ECO:0000313" key="8">
    <source>
        <dbReference type="EMBL" id="PLW24180.1"/>
    </source>
</evidence>
<dbReference type="InterPro" id="IPR000357">
    <property type="entry name" value="HEAT"/>
</dbReference>
<dbReference type="GO" id="GO:0005634">
    <property type="term" value="C:nucleus"/>
    <property type="evidence" value="ECO:0007669"/>
    <property type="project" value="UniProtKB-SubCell"/>
</dbReference>
<dbReference type="PANTHER" id="PTHR15651">
    <property type="entry name" value="ARMADILLO REPEAT-CONTAINING PROTEIN 8"/>
    <property type="match status" value="1"/>
</dbReference>
<dbReference type="InterPro" id="IPR016024">
    <property type="entry name" value="ARM-type_fold"/>
</dbReference>
<keyword evidence="5" id="KW-0539">Nucleus</keyword>
<gene>
    <name evidence="10" type="ORF">PCANC_04192</name>
    <name evidence="7" type="ORF">PCANC_18006</name>
    <name evidence="9" type="ORF">PCASD_04459</name>
    <name evidence="8" type="ORF">PCASD_09680</name>
</gene>
<evidence type="ECO:0000313" key="12">
    <source>
        <dbReference type="Proteomes" id="UP000235392"/>
    </source>
</evidence>
<keyword evidence="4" id="KW-0677">Repeat</keyword>
<comment type="caution">
    <text evidence="10">The sequence shown here is derived from an EMBL/GenBank/DDBJ whole genome shotgun (WGS) entry which is preliminary data.</text>
</comment>
<feature type="region of interest" description="Disordered" evidence="6">
    <location>
        <begin position="794"/>
        <end position="819"/>
    </location>
</feature>
<feature type="compositionally biased region" description="Polar residues" evidence="6">
    <location>
        <begin position="930"/>
        <end position="939"/>
    </location>
</feature>
<dbReference type="Gene3D" id="1.25.10.10">
    <property type="entry name" value="Leucine-rich Repeat Variant"/>
    <property type="match status" value="3"/>
</dbReference>
<reference evidence="11 12" key="1">
    <citation type="submission" date="2017-11" db="EMBL/GenBank/DDBJ databases">
        <title>De novo assembly and phasing of dikaryotic genomes from two isolates of Puccinia coronata f. sp. avenae, the causal agent of oat crown rust.</title>
        <authorList>
            <person name="Miller M.E."/>
            <person name="Zhang Y."/>
            <person name="Omidvar V."/>
            <person name="Sperschneider J."/>
            <person name="Schwessinger B."/>
            <person name="Raley C."/>
            <person name="Palmer J.M."/>
            <person name="Garnica D."/>
            <person name="Upadhyaya N."/>
            <person name="Rathjen J."/>
            <person name="Taylor J.M."/>
            <person name="Park R.F."/>
            <person name="Dodds P.N."/>
            <person name="Hirsch C.D."/>
            <person name="Kianian S.F."/>
            <person name="Figueroa M."/>
        </authorList>
    </citation>
    <scope>NUCLEOTIDE SEQUENCE [LARGE SCALE GENOMIC DNA]</scope>
    <source>
        <strain evidence="10">12NC29</strain>
        <strain evidence="8">12SD80</strain>
    </source>
</reference>
<dbReference type="GO" id="GO:0043161">
    <property type="term" value="P:proteasome-mediated ubiquitin-dependent protein catabolic process"/>
    <property type="evidence" value="ECO:0007669"/>
    <property type="project" value="TreeGrafter"/>
</dbReference>
<dbReference type="EMBL" id="PGCJ01000956">
    <property type="protein sequence ID" value="PLW13243.1"/>
    <property type="molecule type" value="Genomic_DNA"/>
</dbReference>
<dbReference type="InterPro" id="IPR000225">
    <property type="entry name" value="Armadillo"/>
</dbReference>